<dbReference type="EC" id="2.6.1.42" evidence="17"/>
<dbReference type="InterPro" id="IPR005786">
    <property type="entry name" value="B_amino_transII"/>
</dbReference>
<dbReference type="InterPro" id="IPR043132">
    <property type="entry name" value="BCAT-like_C"/>
</dbReference>
<sequence length="358" mass="39739">MMSEVTIAKTGTPGALPDENVLGFGTHFTDHMFEMDYNPQAGWHNPRIVPYHDFSVNPANTTLHYGQGVFEGMKAFRTKDDRIVLFRPLEHLRRLNRSADILCIPQFDVDVVHNALHKLIALDQKWVPAKQGTSLYIRPFIFATDPYLGLRVAENYKLAIILSPVGAYYATGFTPVKIRVEDKYVRAVPGGLGEAKTLANYAASLRAAVDAKKVGYAQTLWLDGVERKYIEEVGAMNIFFKINGELITPALTGSILSGITRKSVLEIARDWGLKATERRITIDEVYAAHSQGQLEEVFGSGTAAVISPVGELSWQNNKIIINDNKTGELAQKLYDYVTGLQYGAVADKFGWVEEVAKS</sequence>
<dbReference type="InterPro" id="IPR033939">
    <property type="entry name" value="BCAT_family"/>
</dbReference>
<dbReference type="UniPathway" id="UPA00047">
    <property type="reaction ID" value="UER00058"/>
</dbReference>
<accession>A0A1G9VC57</accession>
<evidence type="ECO:0000256" key="8">
    <source>
        <dbReference type="ARBA" id="ARBA00022679"/>
    </source>
</evidence>
<dbReference type="STRING" id="146817.SAMN04488502_106240"/>
<gene>
    <name evidence="19" type="ORF">SAMN04488502_106240</name>
</gene>
<dbReference type="GO" id="GO:0052655">
    <property type="term" value="F:L-valine-2-oxoglutarate transaminase activity"/>
    <property type="evidence" value="ECO:0007669"/>
    <property type="project" value="RHEA"/>
</dbReference>
<dbReference type="GO" id="GO:0052654">
    <property type="term" value="F:L-leucine-2-oxoglutarate transaminase activity"/>
    <property type="evidence" value="ECO:0007669"/>
    <property type="project" value="RHEA"/>
</dbReference>
<comment type="pathway">
    <text evidence="2 18">Amino-acid biosynthesis; L-isoleucine biosynthesis; L-isoleucine from 2-oxobutanoate: step 4/4.</text>
</comment>
<dbReference type="InterPro" id="IPR043131">
    <property type="entry name" value="BCAT-like_N"/>
</dbReference>
<evidence type="ECO:0000256" key="7">
    <source>
        <dbReference type="ARBA" id="ARBA00022605"/>
    </source>
</evidence>
<comment type="catalytic activity">
    <reaction evidence="11 17">
        <text>L-valine + 2-oxoglutarate = 3-methyl-2-oxobutanoate + L-glutamate</text>
        <dbReference type="Rhea" id="RHEA:24813"/>
        <dbReference type="ChEBI" id="CHEBI:11851"/>
        <dbReference type="ChEBI" id="CHEBI:16810"/>
        <dbReference type="ChEBI" id="CHEBI:29985"/>
        <dbReference type="ChEBI" id="CHEBI:57762"/>
        <dbReference type="EC" id="2.6.1.42"/>
    </reaction>
</comment>
<keyword evidence="8 17" id="KW-0808">Transferase</keyword>
<name>A0A1G9VC57_9FIRM</name>
<reference evidence="19 20" key="1">
    <citation type="submission" date="2016-10" db="EMBL/GenBank/DDBJ databases">
        <authorList>
            <person name="de Groot N.N."/>
        </authorList>
    </citation>
    <scope>NUCLEOTIDE SEQUENCE [LARGE SCALE GENOMIC DNA]</scope>
    <source>
        <strain evidence="19 20">DSM 1736</strain>
    </source>
</reference>
<comment type="pathway">
    <text evidence="3 18">Amino-acid biosynthesis; L-valine biosynthesis; L-valine from pyruvate: step 4/4.</text>
</comment>
<evidence type="ECO:0000256" key="14">
    <source>
        <dbReference type="PIRSR" id="PIRSR006468-1"/>
    </source>
</evidence>
<keyword evidence="7 17" id="KW-0028">Amino-acid biosynthesis</keyword>
<evidence type="ECO:0000256" key="11">
    <source>
        <dbReference type="ARBA" id="ARBA00048212"/>
    </source>
</evidence>
<keyword evidence="6 17" id="KW-0032">Aminotransferase</keyword>
<dbReference type="EMBL" id="FNHB01000006">
    <property type="protein sequence ID" value="SDM69666.1"/>
    <property type="molecule type" value="Genomic_DNA"/>
</dbReference>
<evidence type="ECO:0000256" key="13">
    <source>
        <dbReference type="ARBA" id="ARBA00049229"/>
    </source>
</evidence>
<dbReference type="Pfam" id="PF01063">
    <property type="entry name" value="Aminotran_4"/>
    <property type="match status" value="1"/>
</dbReference>
<dbReference type="GO" id="GO:0052656">
    <property type="term" value="F:L-isoleucine-2-oxoglutarate transaminase activity"/>
    <property type="evidence" value="ECO:0007669"/>
    <property type="project" value="RHEA"/>
</dbReference>
<dbReference type="InterPro" id="IPR036038">
    <property type="entry name" value="Aminotransferase-like"/>
</dbReference>
<evidence type="ECO:0000256" key="15">
    <source>
        <dbReference type="RuleBase" id="RU004106"/>
    </source>
</evidence>
<evidence type="ECO:0000256" key="1">
    <source>
        <dbReference type="ARBA" id="ARBA00001933"/>
    </source>
</evidence>
<protein>
    <recommendedName>
        <fullName evidence="17">Branched-chain-amino-acid aminotransferase</fullName>
        <ecNumber evidence="17">2.6.1.42</ecNumber>
    </recommendedName>
</protein>
<comment type="catalytic activity">
    <reaction evidence="12 17">
        <text>L-isoleucine + 2-oxoglutarate = (S)-3-methyl-2-oxopentanoate + L-glutamate</text>
        <dbReference type="Rhea" id="RHEA:24801"/>
        <dbReference type="ChEBI" id="CHEBI:16810"/>
        <dbReference type="ChEBI" id="CHEBI:29985"/>
        <dbReference type="ChEBI" id="CHEBI:35146"/>
        <dbReference type="ChEBI" id="CHEBI:58045"/>
        <dbReference type="EC" id="2.6.1.42"/>
    </reaction>
</comment>
<dbReference type="PANTHER" id="PTHR11825">
    <property type="entry name" value="SUBGROUP IIII AMINOTRANSFERASE"/>
    <property type="match status" value="1"/>
</dbReference>
<evidence type="ECO:0000256" key="4">
    <source>
        <dbReference type="ARBA" id="ARBA00005072"/>
    </source>
</evidence>
<dbReference type="GO" id="GO:0009097">
    <property type="term" value="P:isoleucine biosynthetic process"/>
    <property type="evidence" value="ECO:0007669"/>
    <property type="project" value="UniProtKB-UniPathway"/>
</dbReference>
<evidence type="ECO:0000256" key="3">
    <source>
        <dbReference type="ARBA" id="ARBA00004931"/>
    </source>
</evidence>
<comment type="similarity">
    <text evidence="5 15">Belongs to the class-IV pyridoxal-phosphate-dependent aminotransferase family.</text>
</comment>
<evidence type="ECO:0000256" key="5">
    <source>
        <dbReference type="ARBA" id="ARBA00009320"/>
    </source>
</evidence>
<proteinExistence type="inferred from homology"/>
<dbReference type="InterPro" id="IPR001544">
    <property type="entry name" value="Aminotrans_IV"/>
</dbReference>
<dbReference type="PIRSF" id="PIRSF006468">
    <property type="entry name" value="BCAT1"/>
    <property type="match status" value="1"/>
</dbReference>
<keyword evidence="10 17" id="KW-0100">Branched-chain amino acid biosynthesis</keyword>
<dbReference type="CDD" id="cd01557">
    <property type="entry name" value="BCAT_beta_family"/>
    <property type="match status" value="1"/>
</dbReference>
<evidence type="ECO:0000256" key="18">
    <source>
        <dbReference type="RuleBase" id="RU004519"/>
    </source>
</evidence>
<evidence type="ECO:0000313" key="20">
    <source>
        <dbReference type="Proteomes" id="UP000214880"/>
    </source>
</evidence>
<evidence type="ECO:0000256" key="17">
    <source>
        <dbReference type="RuleBase" id="RU004517"/>
    </source>
</evidence>
<dbReference type="SUPFAM" id="SSF56752">
    <property type="entry name" value="D-aminoacid aminotransferase-like PLP-dependent enzymes"/>
    <property type="match status" value="1"/>
</dbReference>
<evidence type="ECO:0000256" key="16">
    <source>
        <dbReference type="RuleBase" id="RU004516"/>
    </source>
</evidence>
<evidence type="ECO:0000256" key="9">
    <source>
        <dbReference type="ARBA" id="ARBA00022898"/>
    </source>
</evidence>
<evidence type="ECO:0000256" key="6">
    <source>
        <dbReference type="ARBA" id="ARBA00022576"/>
    </source>
</evidence>
<dbReference type="Proteomes" id="UP000214880">
    <property type="component" value="Unassembled WGS sequence"/>
</dbReference>
<evidence type="ECO:0000313" key="19">
    <source>
        <dbReference type="EMBL" id="SDM69666.1"/>
    </source>
</evidence>
<dbReference type="NCBIfam" id="NF009897">
    <property type="entry name" value="PRK13357.1"/>
    <property type="match status" value="1"/>
</dbReference>
<comment type="catalytic activity">
    <reaction evidence="13 17">
        <text>L-leucine + 2-oxoglutarate = 4-methyl-2-oxopentanoate + L-glutamate</text>
        <dbReference type="Rhea" id="RHEA:18321"/>
        <dbReference type="ChEBI" id="CHEBI:16810"/>
        <dbReference type="ChEBI" id="CHEBI:17865"/>
        <dbReference type="ChEBI" id="CHEBI:29985"/>
        <dbReference type="ChEBI" id="CHEBI:57427"/>
        <dbReference type="EC" id="2.6.1.42"/>
    </reaction>
</comment>
<comment type="cofactor">
    <cofactor evidence="1 16">
        <name>pyridoxal 5'-phosphate</name>
        <dbReference type="ChEBI" id="CHEBI:597326"/>
    </cofactor>
</comment>
<evidence type="ECO:0000256" key="2">
    <source>
        <dbReference type="ARBA" id="ARBA00004824"/>
    </source>
</evidence>
<dbReference type="AlphaFoldDB" id="A0A1G9VC57"/>
<keyword evidence="9 16" id="KW-0663">Pyridoxal phosphate</keyword>
<dbReference type="UniPathway" id="UPA00048">
    <property type="reaction ID" value="UER00073"/>
</dbReference>
<dbReference type="Gene3D" id="3.20.10.10">
    <property type="entry name" value="D-amino Acid Aminotransferase, subunit A, domain 2"/>
    <property type="match status" value="1"/>
</dbReference>
<comment type="pathway">
    <text evidence="4 18">Amino-acid biosynthesis; L-leucine biosynthesis; L-leucine from 3-methyl-2-oxobutanoate: step 4/4.</text>
</comment>
<evidence type="ECO:0000256" key="10">
    <source>
        <dbReference type="ARBA" id="ARBA00023304"/>
    </source>
</evidence>
<dbReference type="GO" id="GO:0009099">
    <property type="term" value="P:L-valine biosynthetic process"/>
    <property type="evidence" value="ECO:0007669"/>
    <property type="project" value="UniProtKB-UniPathway"/>
</dbReference>
<dbReference type="PANTHER" id="PTHR11825:SF44">
    <property type="entry name" value="BRANCHED-CHAIN-AMINO-ACID AMINOTRANSFERASE"/>
    <property type="match status" value="1"/>
</dbReference>
<keyword evidence="20" id="KW-1185">Reference proteome</keyword>
<dbReference type="Gene3D" id="3.30.470.10">
    <property type="match status" value="1"/>
</dbReference>
<feature type="modified residue" description="N6-(pyridoxal phosphate)lysine" evidence="14">
    <location>
        <position position="196"/>
    </location>
</feature>
<dbReference type="NCBIfam" id="TIGR01123">
    <property type="entry name" value="ilvE_II"/>
    <property type="match status" value="1"/>
</dbReference>
<dbReference type="UniPathway" id="UPA00049">
    <property type="reaction ID" value="UER00062"/>
</dbReference>
<organism evidence="19 20">
    <name type="scientific">Dendrosporobacter quercicolus</name>
    <dbReference type="NCBI Taxonomy" id="146817"/>
    <lineage>
        <taxon>Bacteria</taxon>
        <taxon>Bacillati</taxon>
        <taxon>Bacillota</taxon>
        <taxon>Negativicutes</taxon>
        <taxon>Selenomonadales</taxon>
        <taxon>Sporomusaceae</taxon>
        <taxon>Dendrosporobacter</taxon>
    </lineage>
</organism>
<dbReference type="InterPro" id="IPR018300">
    <property type="entry name" value="Aminotrans_IV_CS"/>
</dbReference>
<evidence type="ECO:0000256" key="12">
    <source>
        <dbReference type="ARBA" id="ARBA00048798"/>
    </source>
</evidence>
<dbReference type="PROSITE" id="PS00770">
    <property type="entry name" value="AA_TRANSFER_CLASS_4"/>
    <property type="match status" value="1"/>
</dbReference>
<dbReference type="GO" id="GO:0009098">
    <property type="term" value="P:L-leucine biosynthetic process"/>
    <property type="evidence" value="ECO:0007669"/>
    <property type="project" value="UniProtKB-UniPathway"/>
</dbReference>